<evidence type="ECO:0000313" key="3">
    <source>
        <dbReference type="Proteomes" id="UP001197247"/>
    </source>
</evidence>
<dbReference type="EMBL" id="JAHBAY010000019">
    <property type="protein sequence ID" value="MBT0773661.1"/>
    <property type="molecule type" value="Genomic_DNA"/>
</dbReference>
<sequence length="122" mass="13020">MRITTRLALATTALLTLGGATVAGASSASAATVNTTFCNSGSDFTYSVIFPQRGSWSTYVINPNSCLAYNGFFSPGEPYITRVSQLGTGAYRDTAGYTVWNCNERIELSGNYQGTNMTQQCV</sequence>
<dbReference type="Proteomes" id="UP001197247">
    <property type="component" value="Unassembled WGS sequence"/>
</dbReference>
<name>A0ABS5TS99_9ACTN</name>
<organism evidence="2 3">
    <name type="scientific">Kineosporia corallincola</name>
    <dbReference type="NCBI Taxonomy" id="2835133"/>
    <lineage>
        <taxon>Bacteria</taxon>
        <taxon>Bacillati</taxon>
        <taxon>Actinomycetota</taxon>
        <taxon>Actinomycetes</taxon>
        <taxon>Kineosporiales</taxon>
        <taxon>Kineosporiaceae</taxon>
        <taxon>Kineosporia</taxon>
    </lineage>
</organism>
<evidence type="ECO:0000313" key="2">
    <source>
        <dbReference type="EMBL" id="MBT0773661.1"/>
    </source>
</evidence>
<gene>
    <name evidence="2" type="ORF">KIH74_32250</name>
</gene>
<protein>
    <submittedName>
        <fullName evidence="2">Uncharacterized protein</fullName>
    </submittedName>
</protein>
<accession>A0ABS5TS99</accession>
<keyword evidence="1" id="KW-0732">Signal</keyword>
<feature type="chain" id="PRO_5046544232" evidence="1">
    <location>
        <begin position="31"/>
        <end position="122"/>
    </location>
</feature>
<feature type="signal peptide" evidence="1">
    <location>
        <begin position="1"/>
        <end position="30"/>
    </location>
</feature>
<keyword evidence="3" id="KW-1185">Reference proteome</keyword>
<evidence type="ECO:0000256" key="1">
    <source>
        <dbReference type="SAM" id="SignalP"/>
    </source>
</evidence>
<comment type="caution">
    <text evidence="2">The sequence shown here is derived from an EMBL/GenBank/DDBJ whole genome shotgun (WGS) entry which is preliminary data.</text>
</comment>
<reference evidence="2 3" key="1">
    <citation type="submission" date="2021-05" db="EMBL/GenBank/DDBJ databases">
        <title>Kineosporia and Streptomyces sp. nov. two new marine actinobacteria isolated from Coral.</title>
        <authorList>
            <person name="Buangrab K."/>
            <person name="Sutthacheep M."/>
            <person name="Yeemin T."/>
            <person name="Harunari E."/>
            <person name="Igarashi Y."/>
            <person name="Kanchanasin P."/>
            <person name="Tanasupawat S."/>
            <person name="Phongsopitanun W."/>
        </authorList>
    </citation>
    <scope>NUCLEOTIDE SEQUENCE [LARGE SCALE GENOMIC DNA]</scope>
    <source>
        <strain evidence="2 3">J2-2</strain>
    </source>
</reference>
<proteinExistence type="predicted"/>
<dbReference type="RefSeq" id="WP_214160201.1">
    <property type="nucleotide sequence ID" value="NZ_JAHBAY010000019.1"/>
</dbReference>